<proteinExistence type="predicted"/>
<dbReference type="Proteomes" id="UP000295371">
    <property type="component" value="Unassembled WGS sequence"/>
</dbReference>
<accession>A0A4R7JBR7</accession>
<dbReference type="InterPro" id="IPR052898">
    <property type="entry name" value="ACAD10-like"/>
</dbReference>
<keyword evidence="3" id="KW-1185">Reference proteome</keyword>
<dbReference type="GO" id="GO:0016301">
    <property type="term" value="F:kinase activity"/>
    <property type="evidence" value="ECO:0007669"/>
    <property type="project" value="UniProtKB-KW"/>
</dbReference>
<name>A0A4R7JBR7_9ACTN</name>
<dbReference type="CDD" id="cd05154">
    <property type="entry name" value="ACAD10_11_N-like"/>
    <property type="match status" value="1"/>
</dbReference>
<dbReference type="AlphaFoldDB" id="A0A4R7JBR7"/>
<comment type="caution">
    <text evidence="2">The sequence shown here is derived from an EMBL/GenBank/DDBJ whole genome shotgun (WGS) entry which is preliminary data.</text>
</comment>
<feature type="domain" description="Aminoglycoside phosphotransferase" evidence="1">
    <location>
        <begin position="37"/>
        <end position="276"/>
    </location>
</feature>
<dbReference type="Gene3D" id="3.90.1200.10">
    <property type="match status" value="1"/>
</dbReference>
<dbReference type="OrthoDB" id="3806873at2"/>
<protein>
    <submittedName>
        <fullName evidence="2">Aminoglycoside phosphotransferase (APT) family kinase protein</fullName>
    </submittedName>
</protein>
<evidence type="ECO:0000313" key="3">
    <source>
        <dbReference type="Proteomes" id="UP000295371"/>
    </source>
</evidence>
<dbReference type="SUPFAM" id="SSF56112">
    <property type="entry name" value="Protein kinase-like (PK-like)"/>
    <property type="match status" value="1"/>
</dbReference>
<dbReference type="InterPro" id="IPR002575">
    <property type="entry name" value="Aminoglycoside_PTrfase"/>
</dbReference>
<sequence>MTESAAGTATPGLDPDAVGVRLAELFDEPRWRDLRAELIAGGRSNLTYRLISPAGSVVLRRPPTGHVLPKAHDMGREARIQQALYPTGVPVPKVHTLEGPELLGAAYYVMEDVPGLVINDTLPEAYDDPDSRRAIGLGLIDTLIALHQVDPDRVGLSDYGRPEGFLERQVRTWSKQWELSKTEEVPELDRLRDLLSDGVPQAQRNGIVHGDFKLNNVLISPDDPGRVNAVLDWELSTLGDPLADLGMLMLYWTDPGDQVVPISAVTAAEGFPDRAELAQRYAEGTGLDLSDLDFYTAYAYFKFAVIVQGVVMRSRGGAMGDQDFSDFDQLVAKCAVAGLEIFEDN</sequence>
<dbReference type="RefSeq" id="WP_133754536.1">
    <property type="nucleotide sequence ID" value="NZ_SOAW01000001.1"/>
</dbReference>
<dbReference type="Gene3D" id="3.30.200.20">
    <property type="entry name" value="Phosphorylase Kinase, domain 1"/>
    <property type="match status" value="1"/>
</dbReference>
<reference evidence="2 3" key="1">
    <citation type="submission" date="2019-03" db="EMBL/GenBank/DDBJ databases">
        <title>Genomic Encyclopedia of Archaeal and Bacterial Type Strains, Phase II (KMG-II): from individual species to whole genera.</title>
        <authorList>
            <person name="Goeker M."/>
        </authorList>
    </citation>
    <scope>NUCLEOTIDE SEQUENCE [LARGE SCALE GENOMIC DNA]</scope>
    <source>
        <strain evidence="2 3">DSM 24323</strain>
    </source>
</reference>
<evidence type="ECO:0000313" key="2">
    <source>
        <dbReference type="EMBL" id="TDT34117.1"/>
    </source>
</evidence>
<keyword evidence="2" id="KW-0418">Kinase</keyword>
<dbReference type="Pfam" id="PF01636">
    <property type="entry name" value="APH"/>
    <property type="match status" value="1"/>
</dbReference>
<organism evidence="2 3">
    <name type="scientific">Naumannella halotolerans</name>
    <dbReference type="NCBI Taxonomy" id="993414"/>
    <lineage>
        <taxon>Bacteria</taxon>
        <taxon>Bacillati</taxon>
        <taxon>Actinomycetota</taxon>
        <taxon>Actinomycetes</taxon>
        <taxon>Propionibacteriales</taxon>
        <taxon>Propionibacteriaceae</taxon>
        <taxon>Naumannella</taxon>
    </lineage>
</organism>
<dbReference type="PANTHER" id="PTHR47829:SF1">
    <property type="entry name" value="HAD FAMILY PHOSPHATASE"/>
    <property type="match status" value="1"/>
</dbReference>
<gene>
    <name evidence="2" type="ORF">CLV29_1770</name>
</gene>
<evidence type="ECO:0000259" key="1">
    <source>
        <dbReference type="Pfam" id="PF01636"/>
    </source>
</evidence>
<dbReference type="PANTHER" id="PTHR47829">
    <property type="entry name" value="HYDROLASE, PUTATIVE (AFU_ORTHOLOGUE AFUA_1G12880)-RELATED"/>
    <property type="match status" value="1"/>
</dbReference>
<dbReference type="InterPro" id="IPR011009">
    <property type="entry name" value="Kinase-like_dom_sf"/>
</dbReference>
<dbReference type="EMBL" id="SOAW01000001">
    <property type="protein sequence ID" value="TDT34117.1"/>
    <property type="molecule type" value="Genomic_DNA"/>
</dbReference>
<dbReference type="InterPro" id="IPR041726">
    <property type="entry name" value="ACAD10_11_N"/>
</dbReference>
<keyword evidence="2" id="KW-0808">Transferase</keyword>